<dbReference type="Proteomes" id="UP000054843">
    <property type="component" value="Unassembled WGS sequence"/>
</dbReference>
<sequence length="196" mass="22143">MDDISMNIFFVIFTYDNSELRFVSNSCGGLLLVFEGRAYKLKHTRKQKKYCVDVPKNILSVQHVSIIKIRCRGAMCINLEVTDAISKKDHVQAASNKKRSRCQLCDVVDNKTALCKESYDTGQFDSKRDQFLNMTEGFCCATTADLFTDTCHNSCCFFSMPVGHTVLRKLPVEPSKLTSDGVLDLFLSVAQKRLDL</sequence>
<gene>
    <name evidence="1" type="ORF">T10_9032</name>
</gene>
<evidence type="ECO:0000313" key="2">
    <source>
        <dbReference type="Proteomes" id="UP000054843"/>
    </source>
</evidence>
<dbReference type="EMBL" id="JYDO01000041">
    <property type="protein sequence ID" value="KRZ75188.1"/>
    <property type="molecule type" value="Genomic_DNA"/>
</dbReference>
<accession>A0A0V1MTS7</accession>
<proteinExistence type="predicted"/>
<name>A0A0V1MTS7_9BILA</name>
<organism evidence="1 2">
    <name type="scientific">Trichinella papuae</name>
    <dbReference type="NCBI Taxonomy" id="268474"/>
    <lineage>
        <taxon>Eukaryota</taxon>
        <taxon>Metazoa</taxon>
        <taxon>Ecdysozoa</taxon>
        <taxon>Nematoda</taxon>
        <taxon>Enoplea</taxon>
        <taxon>Dorylaimia</taxon>
        <taxon>Trichinellida</taxon>
        <taxon>Trichinellidae</taxon>
        <taxon>Trichinella</taxon>
    </lineage>
</organism>
<evidence type="ECO:0000313" key="1">
    <source>
        <dbReference type="EMBL" id="KRZ75188.1"/>
    </source>
</evidence>
<dbReference type="AlphaFoldDB" id="A0A0V1MTS7"/>
<comment type="caution">
    <text evidence="1">The sequence shown here is derived from an EMBL/GenBank/DDBJ whole genome shotgun (WGS) entry which is preliminary data.</text>
</comment>
<keyword evidence="2" id="KW-1185">Reference proteome</keyword>
<reference evidence="1 2" key="1">
    <citation type="submission" date="2015-01" db="EMBL/GenBank/DDBJ databases">
        <title>Evolution of Trichinella species and genotypes.</title>
        <authorList>
            <person name="Korhonen P.K."/>
            <person name="Edoardo P."/>
            <person name="Giuseppe L.R."/>
            <person name="Gasser R.B."/>
        </authorList>
    </citation>
    <scope>NUCLEOTIDE SEQUENCE [LARGE SCALE GENOMIC DNA]</scope>
    <source>
        <strain evidence="1">ISS1980</strain>
    </source>
</reference>
<protein>
    <submittedName>
        <fullName evidence="1">Uncharacterized protein</fullName>
    </submittedName>
</protein>